<dbReference type="AlphaFoldDB" id="A0A7R9P9S4"/>
<dbReference type="PANTHER" id="PTHR24249">
    <property type="entry name" value="HISTAMINE RECEPTOR-RELATED G-PROTEIN COUPLED RECEPTOR"/>
    <property type="match status" value="1"/>
</dbReference>
<dbReference type="GO" id="GO:0004930">
    <property type="term" value="F:G protein-coupled receptor activity"/>
    <property type="evidence" value="ECO:0007669"/>
    <property type="project" value="UniProtKB-KW"/>
</dbReference>
<evidence type="ECO:0000256" key="1">
    <source>
        <dbReference type="ARBA" id="ARBA00004651"/>
    </source>
</evidence>
<evidence type="ECO:0000259" key="12">
    <source>
        <dbReference type="PROSITE" id="PS50262"/>
    </source>
</evidence>
<evidence type="ECO:0000256" key="7">
    <source>
        <dbReference type="ARBA" id="ARBA00023136"/>
    </source>
</evidence>
<evidence type="ECO:0000256" key="11">
    <source>
        <dbReference type="SAM" id="Phobius"/>
    </source>
</evidence>
<dbReference type="PANTHER" id="PTHR24249:SF372">
    <property type="entry name" value="G-PROTEIN COUPLED RECEPTORS FAMILY 1 PROFILE DOMAIN-CONTAINING PROTEIN"/>
    <property type="match status" value="1"/>
</dbReference>
<gene>
    <name evidence="13" type="ORF">TCMB3V08_LOCUS7659</name>
</gene>
<reference evidence="13" key="1">
    <citation type="submission" date="2020-11" db="EMBL/GenBank/DDBJ databases">
        <authorList>
            <person name="Tran Van P."/>
        </authorList>
    </citation>
    <scope>NUCLEOTIDE SEQUENCE</scope>
</reference>
<accession>A0A7R9P9S4</accession>
<dbReference type="Pfam" id="PF00001">
    <property type="entry name" value="7tm_1"/>
    <property type="match status" value="1"/>
</dbReference>
<feature type="transmembrane region" description="Helical" evidence="11">
    <location>
        <begin position="135"/>
        <end position="154"/>
    </location>
</feature>
<dbReference type="PROSITE" id="PS50262">
    <property type="entry name" value="G_PROTEIN_RECEP_F1_2"/>
    <property type="match status" value="1"/>
</dbReference>
<keyword evidence="6 10" id="KW-0297">G-protein coupled receptor</keyword>
<evidence type="ECO:0000256" key="5">
    <source>
        <dbReference type="ARBA" id="ARBA00022989"/>
    </source>
</evidence>
<evidence type="ECO:0000256" key="9">
    <source>
        <dbReference type="ARBA" id="ARBA00023224"/>
    </source>
</evidence>
<feature type="transmembrane region" description="Helical" evidence="11">
    <location>
        <begin position="174"/>
        <end position="196"/>
    </location>
</feature>
<evidence type="ECO:0000256" key="6">
    <source>
        <dbReference type="ARBA" id="ARBA00023040"/>
    </source>
</evidence>
<dbReference type="SUPFAM" id="SSF81321">
    <property type="entry name" value="Family A G protein-coupled receptor-like"/>
    <property type="match status" value="1"/>
</dbReference>
<keyword evidence="9 10" id="KW-0807">Transducer</keyword>
<dbReference type="InterPro" id="IPR000276">
    <property type="entry name" value="GPCR_Rhodpsn"/>
</dbReference>
<keyword evidence="3" id="KW-1003">Cell membrane</keyword>
<feature type="transmembrane region" description="Helical" evidence="11">
    <location>
        <begin position="87"/>
        <end position="115"/>
    </location>
</feature>
<keyword evidence="5 11" id="KW-1133">Transmembrane helix</keyword>
<dbReference type="EMBL" id="OE182892">
    <property type="protein sequence ID" value="CAD7575060.1"/>
    <property type="molecule type" value="Genomic_DNA"/>
</dbReference>
<name>A0A7R9P9S4_TIMCA</name>
<feature type="transmembrane region" description="Helical" evidence="11">
    <location>
        <begin position="217"/>
        <end position="237"/>
    </location>
</feature>
<dbReference type="InterPro" id="IPR017452">
    <property type="entry name" value="GPCR_Rhodpsn_7TM"/>
</dbReference>
<dbReference type="InterPro" id="IPR050569">
    <property type="entry name" value="TAAR"/>
</dbReference>
<keyword evidence="8 10" id="KW-0675">Receptor</keyword>
<comment type="subcellular location">
    <subcellularLocation>
        <location evidence="1">Cell membrane</location>
        <topology evidence="1">Multi-pass membrane protein</topology>
    </subcellularLocation>
</comment>
<feature type="transmembrane region" description="Helical" evidence="11">
    <location>
        <begin position="257"/>
        <end position="280"/>
    </location>
</feature>
<keyword evidence="7 11" id="KW-0472">Membrane</keyword>
<dbReference type="Gene3D" id="1.20.1070.10">
    <property type="entry name" value="Rhodopsin 7-helix transmembrane proteins"/>
    <property type="match status" value="1"/>
</dbReference>
<evidence type="ECO:0000313" key="13">
    <source>
        <dbReference type="EMBL" id="CAD7575060.1"/>
    </source>
</evidence>
<sequence>MALREQQCSLYLAVPPSSPAPSYVRVRTTVKHHVAGTVKRTVPYNDDCNFLINWGMATEILTLSLRNIEEAMCLQDEKALSYFGGRWFLFFFIFVDLLTILVIVVGNSFIIFAILLPRRHRTKSSAFFKNIPSRFVLSLCVADLVVGITLIYYLSFSHIPAVTEALGYRKYACISRAVLMVQAHMTAGYSLVPIALDRYFAVLYPLIYKKAINSRNSTLLITAVWLHAIVVTSLLFYHNNWSPSRKCQDQLLIPSTFHLYAPAFSHLFVVAFLAGVHFRIHLEIVASDRRQQNIKSSVSTIASAVQDKSARVLIVVIVCYVLCWTPFTVVVLVSKYTTYKGVVMDVLCRVTFSLANFSFVINPFLYSWKTVAVKEAIRRVLGQCKIGKRDSVTASRCEGLPKLAGTFV</sequence>
<dbReference type="PROSITE" id="PS00237">
    <property type="entry name" value="G_PROTEIN_RECEP_F1_1"/>
    <property type="match status" value="1"/>
</dbReference>
<organism evidence="13">
    <name type="scientific">Timema californicum</name>
    <name type="common">California timema</name>
    <name type="synonym">Walking stick</name>
    <dbReference type="NCBI Taxonomy" id="61474"/>
    <lineage>
        <taxon>Eukaryota</taxon>
        <taxon>Metazoa</taxon>
        <taxon>Ecdysozoa</taxon>
        <taxon>Arthropoda</taxon>
        <taxon>Hexapoda</taxon>
        <taxon>Insecta</taxon>
        <taxon>Pterygota</taxon>
        <taxon>Neoptera</taxon>
        <taxon>Polyneoptera</taxon>
        <taxon>Phasmatodea</taxon>
        <taxon>Timematodea</taxon>
        <taxon>Timematoidea</taxon>
        <taxon>Timematidae</taxon>
        <taxon>Timema</taxon>
    </lineage>
</organism>
<feature type="domain" description="G-protein coupled receptors family 1 profile" evidence="12">
    <location>
        <begin position="106"/>
        <end position="366"/>
    </location>
</feature>
<dbReference type="GO" id="GO:0005886">
    <property type="term" value="C:plasma membrane"/>
    <property type="evidence" value="ECO:0007669"/>
    <property type="project" value="UniProtKB-SubCell"/>
</dbReference>
<keyword evidence="4 10" id="KW-0812">Transmembrane</keyword>
<dbReference type="PRINTS" id="PR00237">
    <property type="entry name" value="GPCRRHODOPSN"/>
</dbReference>
<feature type="transmembrane region" description="Helical" evidence="11">
    <location>
        <begin position="346"/>
        <end position="368"/>
    </location>
</feature>
<protein>
    <submittedName>
        <fullName evidence="13">(California timema) hypothetical protein</fullName>
    </submittedName>
</protein>
<evidence type="ECO:0000256" key="10">
    <source>
        <dbReference type="RuleBase" id="RU000688"/>
    </source>
</evidence>
<dbReference type="CDD" id="cd00637">
    <property type="entry name" value="7tm_classA_rhodopsin-like"/>
    <property type="match status" value="1"/>
</dbReference>
<evidence type="ECO:0000256" key="8">
    <source>
        <dbReference type="ARBA" id="ARBA00023170"/>
    </source>
</evidence>
<proteinExistence type="inferred from homology"/>
<evidence type="ECO:0000256" key="3">
    <source>
        <dbReference type="ARBA" id="ARBA00022475"/>
    </source>
</evidence>
<evidence type="ECO:0000256" key="2">
    <source>
        <dbReference type="ARBA" id="ARBA00010663"/>
    </source>
</evidence>
<feature type="transmembrane region" description="Helical" evidence="11">
    <location>
        <begin position="312"/>
        <end position="334"/>
    </location>
</feature>
<evidence type="ECO:0000256" key="4">
    <source>
        <dbReference type="ARBA" id="ARBA00022692"/>
    </source>
</evidence>
<comment type="similarity">
    <text evidence="2 10">Belongs to the G-protein coupled receptor 1 family.</text>
</comment>